<dbReference type="PANTHER" id="PTHR34272">
    <property type="entry name" value="EXPRESSED PROTEIN"/>
    <property type="match status" value="1"/>
</dbReference>
<evidence type="ECO:0000256" key="1">
    <source>
        <dbReference type="SAM" id="MobiDB-lite"/>
    </source>
</evidence>
<evidence type="ECO:0000313" key="4">
    <source>
        <dbReference type="Proteomes" id="UP000685013"/>
    </source>
</evidence>
<dbReference type="AlphaFoldDB" id="A0AAV6LXW7"/>
<organism evidence="3 4">
    <name type="scientific">Cucurbita argyrosperma subsp. sororia</name>
    <dbReference type="NCBI Taxonomy" id="37648"/>
    <lineage>
        <taxon>Eukaryota</taxon>
        <taxon>Viridiplantae</taxon>
        <taxon>Streptophyta</taxon>
        <taxon>Embryophyta</taxon>
        <taxon>Tracheophyta</taxon>
        <taxon>Spermatophyta</taxon>
        <taxon>Magnoliopsida</taxon>
        <taxon>eudicotyledons</taxon>
        <taxon>Gunneridae</taxon>
        <taxon>Pentapetalae</taxon>
        <taxon>rosids</taxon>
        <taxon>fabids</taxon>
        <taxon>Cucurbitales</taxon>
        <taxon>Cucurbitaceae</taxon>
        <taxon>Cucurbiteae</taxon>
        <taxon>Cucurbita</taxon>
    </lineage>
</organism>
<feature type="compositionally biased region" description="Low complexity" evidence="1">
    <location>
        <begin position="273"/>
        <end position="283"/>
    </location>
</feature>
<evidence type="ECO:0000313" key="3">
    <source>
        <dbReference type="EMBL" id="KAG6572025.1"/>
    </source>
</evidence>
<dbReference type="Proteomes" id="UP000685013">
    <property type="component" value="Chromosome 19"/>
</dbReference>
<dbReference type="PANTHER" id="PTHR34272:SF1">
    <property type="entry name" value="EXPRESSED PROTEIN"/>
    <property type="match status" value="1"/>
</dbReference>
<feature type="non-terminal residue" evidence="3">
    <location>
        <position position="1"/>
    </location>
</feature>
<sequence>MATNNHNDDLQLSLALRTAAAATVDAASERHLIILMRTVNNLEFHRRSLHHMKSQTPRETGPIEPPYPWSTNQRAVVHTLNYMTSNQILTITGDVKCHHCQRIYKIEYDIVSKFNEIGSFVENNMESLQDRTPRSWIWPDYPTCRFCGTEKGVRPVIPKECEKINWVFLLLGEMNISISLNKTRYFVELLYQIIPHVVTFFALVAFDVARDCEDAVRSKVGEFVDYGSTSCGPWIRCESVDGVIVNWSGGDGDGERNWGGGDGGWREGGGDSGQRVGSGDSGQRVGGGDGRRRESLSSRSIGVLFSRFVIENYWRIVTDTNKLS</sequence>
<name>A0AAV6LXW7_9ROSI</name>
<protein>
    <recommendedName>
        <fullName evidence="2">DUF7086 domain-containing protein</fullName>
    </recommendedName>
</protein>
<reference evidence="3 4" key="1">
    <citation type="journal article" date="2021" name="Hortic Res">
        <title>The domestication of Cucurbita argyrosperma as revealed by the genome of its wild relative.</title>
        <authorList>
            <person name="Barrera-Redondo J."/>
            <person name="Sanchez-de la Vega G."/>
            <person name="Aguirre-Liguori J.A."/>
            <person name="Castellanos-Morales G."/>
            <person name="Gutierrez-Guerrero Y.T."/>
            <person name="Aguirre-Dugua X."/>
            <person name="Aguirre-Planter E."/>
            <person name="Tenaillon M.I."/>
            <person name="Lira-Saade R."/>
            <person name="Eguiarte L.E."/>
        </authorList>
    </citation>
    <scope>NUCLEOTIDE SEQUENCE [LARGE SCALE GENOMIC DNA]</scope>
    <source>
        <strain evidence="3">JBR-2021</strain>
    </source>
</reference>
<comment type="caution">
    <text evidence="3">The sequence shown here is derived from an EMBL/GenBank/DDBJ whole genome shotgun (WGS) entry which is preliminary data.</text>
</comment>
<proteinExistence type="predicted"/>
<dbReference type="Pfam" id="PF23324">
    <property type="entry name" value="DUF7086"/>
    <property type="match status" value="1"/>
</dbReference>
<dbReference type="EMBL" id="JAGKQH010000019">
    <property type="protein sequence ID" value="KAG6572025.1"/>
    <property type="molecule type" value="Genomic_DNA"/>
</dbReference>
<evidence type="ECO:0000259" key="2">
    <source>
        <dbReference type="Pfam" id="PF23324"/>
    </source>
</evidence>
<dbReference type="InterPro" id="IPR055513">
    <property type="entry name" value="DUF7086"/>
</dbReference>
<keyword evidence="4" id="KW-1185">Reference proteome</keyword>
<feature type="region of interest" description="Disordered" evidence="1">
    <location>
        <begin position="251"/>
        <end position="294"/>
    </location>
</feature>
<gene>
    <name evidence="3" type="ORF">SDJN03_28753</name>
</gene>
<feature type="domain" description="DUF7086" evidence="2">
    <location>
        <begin position="80"/>
        <end position="188"/>
    </location>
</feature>
<accession>A0AAV6LXW7</accession>